<organism evidence="2 3">
    <name type="scientific">Nitrogeniibacter mangrovi</name>
    <dbReference type="NCBI Taxonomy" id="2016596"/>
    <lineage>
        <taxon>Bacteria</taxon>
        <taxon>Pseudomonadati</taxon>
        <taxon>Pseudomonadota</taxon>
        <taxon>Betaproteobacteria</taxon>
        <taxon>Rhodocyclales</taxon>
        <taxon>Zoogloeaceae</taxon>
        <taxon>Nitrogeniibacter</taxon>
    </lineage>
</organism>
<keyword evidence="3" id="KW-1185">Reference proteome</keyword>
<dbReference type="EMBL" id="CP048836">
    <property type="protein sequence ID" value="QID19751.1"/>
    <property type="molecule type" value="Genomic_DNA"/>
</dbReference>
<feature type="region of interest" description="Disordered" evidence="1">
    <location>
        <begin position="125"/>
        <end position="174"/>
    </location>
</feature>
<accession>A0A6C1B7S1</accession>
<dbReference type="InterPro" id="IPR011990">
    <property type="entry name" value="TPR-like_helical_dom_sf"/>
</dbReference>
<dbReference type="KEGG" id="azq:G3580_07195"/>
<evidence type="ECO:0000313" key="3">
    <source>
        <dbReference type="Proteomes" id="UP000501991"/>
    </source>
</evidence>
<protein>
    <submittedName>
        <fullName evidence="2">Tetratricopeptide repeat protein</fullName>
    </submittedName>
</protein>
<reference evidence="2 3" key="1">
    <citation type="submission" date="2020-02" db="EMBL/GenBank/DDBJ databases">
        <title>Nitrogenibacter mangrovi gen. nov., sp. nov. isolated from mangrove sediment, a denitrifying betaproteobacterium.</title>
        <authorList>
            <person name="Liao H."/>
            <person name="Tian Y."/>
        </authorList>
    </citation>
    <scope>NUCLEOTIDE SEQUENCE [LARGE SCALE GENOMIC DNA]</scope>
    <source>
        <strain evidence="2 3">M9-3-2</strain>
    </source>
</reference>
<feature type="compositionally biased region" description="Basic residues" evidence="1">
    <location>
        <begin position="137"/>
        <end position="148"/>
    </location>
</feature>
<evidence type="ECO:0000313" key="2">
    <source>
        <dbReference type="EMBL" id="QID19751.1"/>
    </source>
</evidence>
<dbReference type="AlphaFoldDB" id="A0A6C1B7S1"/>
<dbReference type="SUPFAM" id="SSF48452">
    <property type="entry name" value="TPR-like"/>
    <property type="match status" value="1"/>
</dbReference>
<sequence length="174" mass="19128">MEASEQQVDLLVGENKRAEAVGLLRQVARQNPARKAPWARLVKLYFEAGNYGEAIVASDEVLQRDPADRVAKSVRAVSGLRVATRSLAELRNDEEMTGSARVDAVNLAKVLRETLGEAVLVPPVEEADDAPPVEKHVQRRVRRPRRERPARLAKPATVATPVPEVNGDPFSVLK</sequence>
<gene>
    <name evidence="2" type="ORF">G3580_07195</name>
</gene>
<proteinExistence type="predicted"/>
<dbReference type="Pfam" id="PF14559">
    <property type="entry name" value="TPR_19"/>
    <property type="match status" value="1"/>
</dbReference>
<name>A0A6C1B7S1_9RHOO</name>
<evidence type="ECO:0000256" key="1">
    <source>
        <dbReference type="SAM" id="MobiDB-lite"/>
    </source>
</evidence>
<dbReference type="Gene3D" id="1.25.40.10">
    <property type="entry name" value="Tetratricopeptide repeat domain"/>
    <property type="match status" value="1"/>
</dbReference>
<dbReference type="Proteomes" id="UP000501991">
    <property type="component" value="Chromosome"/>
</dbReference>